<accession>A0A0F3IKS3</accession>
<keyword evidence="2" id="KW-1185">Reference proteome</keyword>
<dbReference type="EMBL" id="LAJX01000049">
    <property type="protein sequence ID" value="KJV07277.1"/>
    <property type="molecule type" value="Genomic_DNA"/>
</dbReference>
<protein>
    <recommendedName>
        <fullName evidence="3">Peptidase C51 domain-containing protein</fullName>
    </recommendedName>
</protein>
<sequence>MGHSRRTATRSLADDLIQHITPENNEYASNPSYIHWAGVNGATTYDNRTQCSTFLTNLLKQAYNLTSDDFKTWLNSTSPSAAQYHDAIVAQNGFSYTQNVQNISVGDVIAIKYPSGSSSTGHVMLVRHEPEAIAAMEPIIPGTVQYTVEVYDSSQSGHGALDTRKQTDGSWDTGVGAGSFRLYVNETNHEIIGYTWSTYSNSTYYTQGERHLVIGTLTQ</sequence>
<proteinExistence type="predicted"/>
<reference evidence="2" key="1">
    <citation type="submission" date="2015-03" db="EMBL/GenBank/DDBJ databases">
        <title>Draft genome sequence of a novel methanotroph (Sn10-6) isolated from flooded ricefield rhizosphere in India.</title>
        <authorList>
            <person name="Pandit P.S."/>
            <person name="Pore S.D."/>
            <person name="Arora P."/>
            <person name="Kapse N.G."/>
            <person name="Dhakephalkar P.K."/>
            <person name="Rahalkar M.C."/>
        </authorList>
    </citation>
    <scope>NUCLEOTIDE SEQUENCE [LARGE SCALE GENOMIC DNA]</scope>
    <source>
        <strain evidence="2">Sn10-6</strain>
    </source>
</reference>
<gene>
    <name evidence="1" type="ORF">VZ94_05925</name>
</gene>
<dbReference type="AlphaFoldDB" id="A0A0F3IKS3"/>
<reference evidence="1 2" key="2">
    <citation type="journal article" date="2016" name="Microb. Ecol.">
        <title>Genome Characteristics of a Novel Type I Methanotroph (Sn10-6) Isolated from a Flooded Indian Rice Field.</title>
        <authorList>
            <person name="Rahalkar M.C."/>
            <person name="Pandit P.S."/>
            <person name="Dhakephalkar P.K."/>
            <person name="Pore S."/>
            <person name="Arora P."/>
            <person name="Kapse N."/>
        </authorList>
    </citation>
    <scope>NUCLEOTIDE SEQUENCE [LARGE SCALE GENOMIC DNA]</scope>
    <source>
        <strain evidence="1 2">Sn10-6</strain>
    </source>
</reference>
<organism evidence="1 2">
    <name type="scientific">Methylocucumis oryzae</name>
    <dbReference type="NCBI Taxonomy" id="1632867"/>
    <lineage>
        <taxon>Bacteria</taxon>
        <taxon>Pseudomonadati</taxon>
        <taxon>Pseudomonadota</taxon>
        <taxon>Gammaproteobacteria</taxon>
        <taxon>Methylococcales</taxon>
        <taxon>Methylococcaceae</taxon>
        <taxon>Methylocucumis</taxon>
    </lineage>
</organism>
<comment type="caution">
    <text evidence="1">The sequence shown here is derived from an EMBL/GenBank/DDBJ whole genome shotgun (WGS) entry which is preliminary data.</text>
</comment>
<evidence type="ECO:0000313" key="2">
    <source>
        <dbReference type="Proteomes" id="UP000033684"/>
    </source>
</evidence>
<evidence type="ECO:0008006" key="3">
    <source>
        <dbReference type="Google" id="ProtNLM"/>
    </source>
</evidence>
<name>A0A0F3IKS3_9GAMM</name>
<dbReference type="Proteomes" id="UP000033684">
    <property type="component" value="Unassembled WGS sequence"/>
</dbReference>
<evidence type="ECO:0000313" key="1">
    <source>
        <dbReference type="EMBL" id="KJV07277.1"/>
    </source>
</evidence>